<keyword evidence="1" id="KW-0378">Hydrolase</keyword>
<dbReference type="PANTHER" id="PTHR30292">
    <property type="entry name" value="UNCHARACTERIZED PROTEIN YBGL-RELATED"/>
    <property type="match status" value="1"/>
</dbReference>
<dbReference type="KEGG" id="cfm:BJL90_11895"/>
<gene>
    <name evidence="1" type="primary">pxpA</name>
    <name evidence="2" type="ORF">BJL90_11895</name>
    <name evidence="3" type="ORF">CLFO_12910</name>
</gene>
<dbReference type="GO" id="GO:0005524">
    <property type="term" value="F:ATP binding"/>
    <property type="evidence" value="ECO:0007669"/>
    <property type="project" value="UniProtKB-UniRule"/>
</dbReference>
<evidence type="ECO:0000313" key="4">
    <source>
        <dbReference type="Proteomes" id="UP000177894"/>
    </source>
</evidence>
<protein>
    <recommendedName>
        <fullName evidence="1">5-oxoprolinase subunit A</fullName>
        <shortName evidence="1">5-OPase subunit A</shortName>
        <ecNumber evidence="1">3.5.2.9</ecNumber>
    </recommendedName>
    <alternativeName>
        <fullName evidence="1">5-oxoprolinase (ATP-hydrolyzing) subunit A</fullName>
    </alternativeName>
</protein>
<dbReference type="Pfam" id="PF03746">
    <property type="entry name" value="LamB_YcsF"/>
    <property type="match status" value="1"/>
</dbReference>
<dbReference type="EMBL" id="CP017603">
    <property type="protein sequence ID" value="AOY76498.1"/>
    <property type="molecule type" value="Genomic_DNA"/>
</dbReference>
<evidence type="ECO:0000256" key="1">
    <source>
        <dbReference type="HAMAP-Rule" id="MF_00691"/>
    </source>
</evidence>
<dbReference type="EC" id="3.5.2.9" evidence="1"/>
<name>A0AAC9WFG7_9CLOT</name>
<comment type="similarity">
    <text evidence="1">Belongs to the LamB/PxpA family.</text>
</comment>
<keyword evidence="4" id="KW-1185">Reference proteome</keyword>
<comment type="catalytic activity">
    <reaction evidence="1">
        <text>5-oxo-L-proline + ATP + 2 H2O = L-glutamate + ADP + phosphate + H(+)</text>
        <dbReference type="Rhea" id="RHEA:10348"/>
        <dbReference type="ChEBI" id="CHEBI:15377"/>
        <dbReference type="ChEBI" id="CHEBI:15378"/>
        <dbReference type="ChEBI" id="CHEBI:29985"/>
        <dbReference type="ChEBI" id="CHEBI:30616"/>
        <dbReference type="ChEBI" id="CHEBI:43474"/>
        <dbReference type="ChEBI" id="CHEBI:58402"/>
        <dbReference type="ChEBI" id="CHEBI:456216"/>
        <dbReference type="EC" id="3.5.2.9"/>
    </reaction>
</comment>
<dbReference type="RefSeq" id="WP_070968150.1">
    <property type="nucleotide sequence ID" value="NZ_CP017603.1"/>
</dbReference>
<evidence type="ECO:0000313" key="3">
    <source>
        <dbReference type="EMBL" id="ARE86907.1"/>
    </source>
</evidence>
<comment type="subunit">
    <text evidence="1">Forms a complex composed of PxpA, PxpB and PxpC.</text>
</comment>
<dbReference type="AlphaFoldDB" id="A0AAC9WFG7"/>
<evidence type="ECO:0000313" key="5">
    <source>
        <dbReference type="Proteomes" id="UP000192478"/>
    </source>
</evidence>
<comment type="function">
    <text evidence="1">Catalyzes the cleavage of 5-oxoproline to form L-glutamate coupled to the hydrolysis of ATP to ADP and inorganic phosphate.</text>
</comment>
<dbReference type="Gene3D" id="3.20.20.370">
    <property type="entry name" value="Glycoside hydrolase/deacetylase"/>
    <property type="match status" value="1"/>
</dbReference>
<dbReference type="HAMAP" id="MF_00691">
    <property type="entry name" value="PxpA"/>
    <property type="match status" value="1"/>
</dbReference>
<dbReference type="PANTHER" id="PTHR30292:SF0">
    <property type="entry name" value="5-OXOPROLINASE SUBUNIT A"/>
    <property type="match status" value="1"/>
</dbReference>
<reference evidence="3 5" key="2">
    <citation type="submission" date="2017-03" db="EMBL/GenBank/DDBJ databases">
        <title>Complete sequence of Clostridium formicaceticum DSM 92.</title>
        <authorList>
            <person name="Poehlein A."/>
            <person name="Karl M."/>
            <person name="Bengelsdorf F.R."/>
            <person name="Duerre P."/>
            <person name="Daniel R."/>
        </authorList>
    </citation>
    <scope>NUCLEOTIDE SEQUENCE [LARGE SCALE GENOMIC DNA]</scope>
    <source>
        <strain evidence="3 5">DSM 92</strain>
    </source>
</reference>
<sequence>MVTVDLNCDMGESFGAYQIGHDEALLNYVTSVNIACGFHAGDPIIMGKTVALAVEKGITIGAHPGFPDLSGFGRRNMQVSLEEAKAYMIYQIGALQGFIKVHGGKLHHVKPHGALYNMAAKDYSLAKALAEAVKAVDNELIFVGLANSMMIKAAEEVGIKSAQEVFADRNYQEDGSLVPRSLPNAMIHDDQICVDRVIKMVKEESVMTVNQEKINIKADTICLHGDHPSALLFAKKLHRALLEENIKLNSVT</sequence>
<dbReference type="InterPro" id="IPR011330">
    <property type="entry name" value="Glyco_hydro/deAcase_b/a-brl"/>
</dbReference>
<dbReference type="CDD" id="cd10787">
    <property type="entry name" value="LamB_YcsF_like"/>
    <property type="match status" value="1"/>
</dbReference>
<dbReference type="Proteomes" id="UP000192478">
    <property type="component" value="Chromosome"/>
</dbReference>
<dbReference type="EMBL" id="CP020559">
    <property type="protein sequence ID" value="ARE86907.1"/>
    <property type="molecule type" value="Genomic_DNA"/>
</dbReference>
<keyword evidence="1" id="KW-0547">Nucleotide-binding</keyword>
<organism evidence="3 5">
    <name type="scientific">Clostridium formicaceticum</name>
    <dbReference type="NCBI Taxonomy" id="1497"/>
    <lineage>
        <taxon>Bacteria</taxon>
        <taxon>Bacillati</taxon>
        <taxon>Bacillota</taxon>
        <taxon>Clostridia</taxon>
        <taxon>Eubacteriales</taxon>
        <taxon>Clostridiaceae</taxon>
        <taxon>Clostridium</taxon>
    </lineage>
</organism>
<dbReference type="InterPro" id="IPR005501">
    <property type="entry name" value="LamB/YcsF/PxpA-like"/>
</dbReference>
<proteinExistence type="inferred from homology"/>
<dbReference type="Proteomes" id="UP000177894">
    <property type="component" value="Chromosome"/>
</dbReference>
<keyword evidence="1" id="KW-0067">ATP-binding</keyword>
<accession>A0AAC9WFG7</accession>
<evidence type="ECO:0000313" key="2">
    <source>
        <dbReference type="EMBL" id="AOY76498.1"/>
    </source>
</evidence>
<dbReference type="NCBIfam" id="NF003816">
    <property type="entry name" value="PRK05406.1-5"/>
    <property type="match status" value="1"/>
</dbReference>
<dbReference type="NCBIfam" id="NF003814">
    <property type="entry name" value="PRK05406.1-3"/>
    <property type="match status" value="1"/>
</dbReference>
<reference evidence="2 4" key="1">
    <citation type="submission" date="2016-10" db="EMBL/GenBank/DDBJ databases">
        <title>Complete Genome Sequence of Acetogen Clostridium formicoaceticum ATCC 27076.</title>
        <authorList>
            <person name="Bao T."/>
            <person name="Cheng C."/>
            <person name="Zhao J."/>
            <person name="Yang S.-T."/>
            <person name="Wang J."/>
            <person name="Wang M."/>
        </authorList>
    </citation>
    <scope>NUCLEOTIDE SEQUENCE [LARGE SCALE GENOMIC DNA]</scope>
    <source>
        <strain evidence="2 4">ATCC 27076</strain>
    </source>
</reference>
<dbReference type="GO" id="GO:0005975">
    <property type="term" value="P:carbohydrate metabolic process"/>
    <property type="evidence" value="ECO:0007669"/>
    <property type="project" value="InterPro"/>
</dbReference>
<dbReference type="GO" id="GO:0017168">
    <property type="term" value="F:5-oxoprolinase (ATP-hydrolyzing) activity"/>
    <property type="evidence" value="ECO:0007669"/>
    <property type="project" value="UniProtKB-UniRule"/>
</dbReference>
<dbReference type="SUPFAM" id="SSF88713">
    <property type="entry name" value="Glycoside hydrolase/deacetylase"/>
    <property type="match status" value="1"/>
</dbReference>